<dbReference type="HOGENOM" id="CLU_057295_0_1_11"/>
<sequence>MRKLAIRFFNDVPVVVLTVIESIIIFAATMVAKLAFTQIAPLPAAWWRVGFALLFLWVWRKPWKKFTEILPTHARGWLWLAALGISSVFMNTTFYMAIGTLNVGVAVAIEFIGPLAVAVMTGRHWREYVGIIIAVCGIVTLSWSSFASQNRTSLAGLAAILISGVLWGTYIISGRRIALGGRPLDSMTIALTIGFAAQSVFLMLPGINSVIHPQPSATWLHRPWGTPALIALMFCVALCASFLPYIFDLFIMRRTLPSKFSVMQSISPAVATIIGLFFGEVPTVVDIVGIGLIIVAVFITFSSDERAAGEAGAKGAQL</sequence>
<feature type="transmembrane region" description="Helical" evidence="2">
    <location>
        <begin position="224"/>
        <end position="247"/>
    </location>
</feature>
<feature type="transmembrane region" description="Helical" evidence="2">
    <location>
        <begin position="12"/>
        <end position="32"/>
    </location>
</feature>
<reference evidence="4 5" key="1">
    <citation type="submission" date="2012-01" db="EMBL/GenBank/DDBJ databases">
        <title>The Genome Sequence of Scardovia wiggsiae F0424.</title>
        <authorList>
            <consortium name="The Broad Institute Genome Sequencing Platform"/>
            <person name="Earl A."/>
            <person name="Ward D."/>
            <person name="Feldgarden M."/>
            <person name="Gevers D."/>
            <person name="Izard J."/>
            <person name="Ganesan A."/>
            <person name="Baranova O.V."/>
            <person name="Blanton J.M."/>
            <person name="Tanner A.C."/>
            <person name="Mathney J."/>
            <person name="Dewhirst F.E."/>
            <person name="Young S.K."/>
            <person name="Zeng Q."/>
            <person name="Gargeya S."/>
            <person name="Fitzgerald M."/>
            <person name="Haas B."/>
            <person name="Abouelleil A."/>
            <person name="Alvarado L."/>
            <person name="Arachchi H.M."/>
            <person name="Berlin A."/>
            <person name="Chapman S.B."/>
            <person name="Gearin G."/>
            <person name="Goldberg J."/>
            <person name="Griggs A."/>
            <person name="Gujja S."/>
            <person name="Hansen M."/>
            <person name="Heiman D."/>
            <person name="Howarth C."/>
            <person name="Larimer J."/>
            <person name="Lui A."/>
            <person name="MacDonald P.J.P."/>
            <person name="McCowen C."/>
            <person name="Montmayeur A."/>
            <person name="Murphy C."/>
            <person name="Neiman D."/>
            <person name="Pearson M."/>
            <person name="Priest M."/>
            <person name="Roberts A."/>
            <person name="Saif S."/>
            <person name="Shea T."/>
            <person name="Sisk P."/>
            <person name="Stolte C."/>
            <person name="Sykes S."/>
            <person name="Wortman J."/>
            <person name="Nusbaum C."/>
            <person name="Birren B."/>
        </authorList>
    </citation>
    <scope>NUCLEOTIDE SEQUENCE [LARGE SCALE GENOMIC DNA]</scope>
    <source>
        <strain evidence="4 5">F0424</strain>
    </source>
</reference>
<feature type="transmembrane region" description="Helical" evidence="2">
    <location>
        <begin position="259"/>
        <end position="278"/>
    </location>
</feature>
<keyword evidence="5" id="KW-1185">Reference proteome</keyword>
<evidence type="ECO:0000313" key="5">
    <source>
        <dbReference type="Proteomes" id="UP000006415"/>
    </source>
</evidence>
<comment type="caution">
    <text evidence="4">The sequence shown here is derived from an EMBL/GenBank/DDBJ whole genome shotgun (WGS) entry which is preliminary data.</text>
</comment>
<feature type="transmembrane region" description="Helical" evidence="2">
    <location>
        <begin position="184"/>
        <end position="204"/>
    </location>
</feature>
<feature type="transmembrane region" description="Helical" evidence="2">
    <location>
        <begin position="103"/>
        <end position="121"/>
    </location>
</feature>
<feature type="transmembrane region" description="Helical" evidence="2">
    <location>
        <begin position="128"/>
        <end position="146"/>
    </location>
</feature>
<comment type="similarity">
    <text evidence="1">Belongs to the EamA transporter family.</text>
</comment>
<dbReference type="GO" id="GO:0015565">
    <property type="term" value="F:threonine efflux transmembrane transporter activity"/>
    <property type="evidence" value="ECO:0007669"/>
    <property type="project" value="TreeGrafter"/>
</dbReference>
<feature type="transmembrane region" description="Helical" evidence="2">
    <location>
        <begin position="152"/>
        <end position="172"/>
    </location>
</feature>
<protein>
    <recommendedName>
        <fullName evidence="3">EamA domain-containing protein</fullName>
    </recommendedName>
</protein>
<dbReference type="Proteomes" id="UP000006415">
    <property type="component" value="Unassembled WGS sequence"/>
</dbReference>
<organism evidence="4 5">
    <name type="scientific">Scardovia wiggsiae F0424</name>
    <dbReference type="NCBI Taxonomy" id="857290"/>
    <lineage>
        <taxon>Bacteria</taxon>
        <taxon>Bacillati</taxon>
        <taxon>Actinomycetota</taxon>
        <taxon>Actinomycetes</taxon>
        <taxon>Bifidobacteriales</taxon>
        <taxon>Bifidobacteriaceae</taxon>
        <taxon>Scardovia</taxon>
    </lineage>
</organism>
<dbReference type="AlphaFoldDB" id="J0X156"/>
<dbReference type="STRING" id="857290.HMPREF9156_00560"/>
<dbReference type="eggNOG" id="COG5006">
    <property type="taxonomic scope" value="Bacteria"/>
</dbReference>
<dbReference type="SUPFAM" id="SSF103481">
    <property type="entry name" value="Multidrug resistance efflux transporter EmrE"/>
    <property type="match status" value="2"/>
</dbReference>
<dbReference type="RefSeq" id="WP_007147627.1">
    <property type="nucleotide sequence ID" value="NZ_AKCI01000001.1"/>
</dbReference>
<keyword evidence="2" id="KW-0472">Membrane</keyword>
<evidence type="ECO:0000313" key="4">
    <source>
        <dbReference type="EMBL" id="EJD65116.1"/>
    </source>
</evidence>
<dbReference type="InterPro" id="IPR037185">
    <property type="entry name" value="EmrE-like"/>
</dbReference>
<dbReference type="EMBL" id="AGZS01000002">
    <property type="protein sequence ID" value="EJD65116.1"/>
    <property type="molecule type" value="Genomic_DNA"/>
</dbReference>
<evidence type="ECO:0000256" key="2">
    <source>
        <dbReference type="SAM" id="Phobius"/>
    </source>
</evidence>
<dbReference type="PANTHER" id="PTHR22911">
    <property type="entry name" value="ACYL-MALONYL CONDENSING ENZYME-RELATED"/>
    <property type="match status" value="1"/>
</dbReference>
<dbReference type="InterPro" id="IPR000620">
    <property type="entry name" value="EamA_dom"/>
</dbReference>
<dbReference type="GO" id="GO:0005886">
    <property type="term" value="C:plasma membrane"/>
    <property type="evidence" value="ECO:0007669"/>
    <property type="project" value="TreeGrafter"/>
</dbReference>
<gene>
    <name evidence="4" type="ORF">HMPREF9156_00560</name>
</gene>
<keyword evidence="2" id="KW-1133">Transmembrane helix</keyword>
<proteinExistence type="inferred from homology"/>
<accession>J0X156</accession>
<dbReference type="Pfam" id="PF00892">
    <property type="entry name" value="EamA"/>
    <property type="match status" value="2"/>
</dbReference>
<feature type="transmembrane region" description="Helical" evidence="2">
    <location>
        <begin position="284"/>
        <end position="301"/>
    </location>
</feature>
<feature type="domain" description="EamA" evidence="3">
    <location>
        <begin position="155"/>
        <end position="301"/>
    </location>
</feature>
<name>J0X156_9BIFI</name>
<evidence type="ECO:0000259" key="3">
    <source>
        <dbReference type="Pfam" id="PF00892"/>
    </source>
</evidence>
<dbReference type="PANTHER" id="PTHR22911:SF37">
    <property type="entry name" value="THREONINE_HOMOSERINE EXPORTER RHTA"/>
    <property type="match status" value="1"/>
</dbReference>
<feature type="domain" description="EamA" evidence="3">
    <location>
        <begin position="16"/>
        <end position="141"/>
    </location>
</feature>
<feature type="transmembrane region" description="Helical" evidence="2">
    <location>
        <begin position="77"/>
        <end position="97"/>
    </location>
</feature>
<keyword evidence="2" id="KW-0812">Transmembrane</keyword>
<feature type="transmembrane region" description="Helical" evidence="2">
    <location>
        <begin position="38"/>
        <end position="57"/>
    </location>
</feature>
<evidence type="ECO:0000256" key="1">
    <source>
        <dbReference type="ARBA" id="ARBA00007362"/>
    </source>
</evidence>